<feature type="compositionally biased region" description="Polar residues" evidence="1">
    <location>
        <begin position="41"/>
        <end position="52"/>
    </location>
</feature>
<protein>
    <submittedName>
        <fullName evidence="2">Uncharacterized protein</fullName>
    </submittedName>
</protein>
<evidence type="ECO:0000256" key="1">
    <source>
        <dbReference type="SAM" id="MobiDB-lite"/>
    </source>
</evidence>
<organism evidence="2 3">
    <name type="scientific">Sesamum alatum</name>
    <dbReference type="NCBI Taxonomy" id="300844"/>
    <lineage>
        <taxon>Eukaryota</taxon>
        <taxon>Viridiplantae</taxon>
        <taxon>Streptophyta</taxon>
        <taxon>Embryophyta</taxon>
        <taxon>Tracheophyta</taxon>
        <taxon>Spermatophyta</taxon>
        <taxon>Magnoliopsida</taxon>
        <taxon>eudicotyledons</taxon>
        <taxon>Gunneridae</taxon>
        <taxon>Pentapetalae</taxon>
        <taxon>asterids</taxon>
        <taxon>lamiids</taxon>
        <taxon>Lamiales</taxon>
        <taxon>Pedaliaceae</taxon>
        <taxon>Sesamum</taxon>
    </lineage>
</organism>
<reference evidence="2" key="1">
    <citation type="submission" date="2020-06" db="EMBL/GenBank/DDBJ databases">
        <authorList>
            <person name="Li T."/>
            <person name="Hu X."/>
            <person name="Zhang T."/>
            <person name="Song X."/>
            <person name="Zhang H."/>
            <person name="Dai N."/>
            <person name="Sheng W."/>
            <person name="Hou X."/>
            <person name="Wei L."/>
        </authorList>
    </citation>
    <scope>NUCLEOTIDE SEQUENCE</scope>
    <source>
        <strain evidence="2">3651</strain>
        <tissue evidence="2">Leaf</tissue>
    </source>
</reference>
<comment type="caution">
    <text evidence="2">The sequence shown here is derived from an EMBL/GenBank/DDBJ whole genome shotgun (WGS) entry which is preliminary data.</text>
</comment>
<keyword evidence="3" id="KW-1185">Reference proteome</keyword>
<proteinExistence type="predicted"/>
<gene>
    <name evidence="2" type="ORF">Salat_0770900</name>
</gene>
<feature type="compositionally biased region" description="Polar residues" evidence="1">
    <location>
        <begin position="1"/>
        <end position="22"/>
    </location>
</feature>
<dbReference type="EMBL" id="JACGWO010000002">
    <property type="protein sequence ID" value="KAK4436072.1"/>
    <property type="molecule type" value="Genomic_DNA"/>
</dbReference>
<accession>A0AAE1YU16</accession>
<evidence type="ECO:0000313" key="2">
    <source>
        <dbReference type="EMBL" id="KAK4436072.1"/>
    </source>
</evidence>
<reference evidence="2" key="2">
    <citation type="journal article" date="2024" name="Plant">
        <title>Genomic evolution and insights into agronomic trait innovations of Sesamum species.</title>
        <authorList>
            <person name="Miao H."/>
            <person name="Wang L."/>
            <person name="Qu L."/>
            <person name="Liu H."/>
            <person name="Sun Y."/>
            <person name="Le M."/>
            <person name="Wang Q."/>
            <person name="Wei S."/>
            <person name="Zheng Y."/>
            <person name="Lin W."/>
            <person name="Duan Y."/>
            <person name="Cao H."/>
            <person name="Xiong S."/>
            <person name="Wang X."/>
            <person name="Wei L."/>
            <person name="Li C."/>
            <person name="Ma Q."/>
            <person name="Ju M."/>
            <person name="Zhao R."/>
            <person name="Li G."/>
            <person name="Mu C."/>
            <person name="Tian Q."/>
            <person name="Mei H."/>
            <person name="Zhang T."/>
            <person name="Gao T."/>
            <person name="Zhang H."/>
        </authorList>
    </citation>
    <scope>NUCLEOTIDE SEQUENCE</scope>
    <source>
        <strain evidence="2">3651</strain>
    </source>
</reference>
<dbReference type="AlphaFoldDB" id="A0AAE1YU16"/>
<dbReference type="Proteomes" id="UP001293254">
    <property type="component" value="Unassembled WGS sequence"/>
</dbReference>
<evidence type="ECO:0000313" key="3">
    <source>
        <dbReference type="Proteomes" id="UP001293254"/>
    </source>
</evidence>
<sequence>MEQGLAENSSATSSEQNVQSNFAEPRLSCELSQVVHPSPQGCPNDNVGFSYQNDRHIPKFQPPTLELPGSSLNKQADDAGPSLSIVPFSAGPSLSSIPFSGEHLAPSEPGSEDLFAVYLKGISQSHDHHSFQQENQVANCSYVVAPINNQIVLHASNDQVMDSPYLDRMSNLPNEYPMSLTLSKPGGQWSGSSQISAPFGNLVGDSTIINTLHSQWATQAHPTPRKLPWQEDIAPVQKRWNSFVRGDHGESSRASISFVERFTLYDKRYEEIGLPLDPHLRIFTASKENSGNVRLEGRHSKSTYFLARASELCSSGGLWIIFVY</sequence>
<feature type="region of interest" description="Disordered" evidence="1">
    <location>
        <begin position="1"/>
        <end position="80"/>
    </location>
</feature>
<name>A0AAE1YU16_9LAMI</name>